<evidence type="ECO:0000313" key="2">
    <source>
        <dbReference type="Proteomes" id="UP001162156"/>
    </source>
</evidence>
<dbReference type="Proteomes" id="UP001162156">
    <property type="component" value="Unassembled WGS sequence"/>
</dbReference>
<gene>
    <name evidence="1" type="ORF">NQ314_011188</name>
</gene>
<comment type="caution">
    <text evidence="1">The sequence shown here is derived from an EMBL/GenBank/DDBJ whole genome shotgun (WGS) entry which is preliminary data.</text>
</comment>
<proteinExistence type="predicted"/>
<protein>
    <submittedName>
        <fullName evidence="1">Uncharacterized protein</fullName>
    </submittedName>
</protein>
<dbReference type="EMBL" id="JANEYF010003100">
    <property type="protein sequence ID" value="KAJ8939278.1"/>
    <property type="molecule type" value="Genomic_DNA"/>
</dbReference>
<name>A0AAV8XKY0_9CUCU</name>
<accession>A0AAV8XKY0</accession>
<dbReference type="AlphaFoldDB" id="A0AAV8XKY0"/>
<reference evidence="1" key="1">
    <citation type="journal article" date="2023" name="Insect Mol. Biol.">
        <title>Genome sequencing provides insights into the evolution of gene families encoding plant cell wall-degrading enzymes in longhorned beetles.</title>
        <authorList>
            <person name="Shin N.R."/>
            <person name="Okamura Y."/>
            <person name="Kirsch R."/>
            <person name="Pauchet Y."/>
        </authorList>
    </citation>
    <scope>NUCLEOTIDE SEQUENCE</scope>
    <source>
        <strain evidence="1">RBIC_L_NR</strain>
    </source>
</reference>
<keyword evidence="2" id="KW-1185">Reference proteome</keyword>
<evidence type="ECO:0000313" key="1">
    <source>
        <dbReference type="EMBL" id="KAJ8939278.1"/>
    </source>
</evidence>
<sequence length="94" mass="10812">MDKFVLMDKLEVRGNWTCWKFDIDLQLSINKVKTVVTGELKMPDSLDDGADEVTRRGFVTNVKIYEDSDAIVKYIIDCSIKPEAKQHILTSKEM</sequence>
<organism evidence="1 2">
    <name type="scientific">Rhamnusium bicolor</name>
    <dbReference type="NCBI Taxonomy" id="1586634"/>
    <lineage>
        <taxon>Eukaryota</taxon>
        <taxon>Metazoa</taxon>
        <taxon>Ecdysozoa</taxon>
        <taxon>Arthropoda</taxon>
        <taxon>Hexapoda</taxon>
        <taxon>Insecta</taxon>
        <taxon>Pterygota</taxon>
        <taxon>Neoptera</taxon>
        <taxon>Endopterygota</taxon>
        <taxon>Coleoptera</taxon>
        <taxon>Polyphaga</taxon>
        <taxon>Cucujiformia</taxon>
        <taxon>Chrysomeloidea</taxon>
        <taxon>Cerambycidae</taxon>
        <taxon>Lepturinae</taxon>
        <taxon>Rhagiini</taxon>
        <taxon>Rhamnusium</taxon>
    </lineage>
</organism>